<keyword evidence="1" id="KW-0472">Membrane</keyword>
<reference evidence="2 3" key="1">
    <citation type="submission" date="2018-05" db="EMBL/GenBank/DDBJ databases">
        <title>A metagenomic window into the 2 km-deep terrestrial subsurface aquifer revealed taxonomically and functionally diverse microbial community comprising novel uncultured bacterial lineages.</title>
        <authorList>
            <person name="Kadnikov V.V."/>
            <person name="Mardanov A.V."/>
            <person name="Beletsky A.V."/>
            <person name="Banks D."/>
            <person name="Pimenov N.V."/>
            <person name="Frank Y.A."/>
            <person name="Karnachuk O.V."/>
            <person name="Ravin N.V."/>
        </authorList>
    </citation>
    <scope>NUCLEOTIDE SEQUENCE [LARGE SCALE GENOMIC DNA]</scope>
    <source>
        <strain evidence="2">BY5</strain>
    </source>
</reference>
<comment type="caution">
    <text evidence="2">The sequence shown here is derived from an EMBL/GenBank/DDBJ whole genome shotgun (WGS) entry which is preliminary data.</text>
</comment>
<dbReference type="EMBL" id="QOQW01000027">
    <property type="protein sequence ID" value="RCK78117.1"/>
    <property type="molecule type" value="Genomic_DNA"/>
</dbReference>
<keyword evidence="1" id="KW-0812">Transmembrane</keyword>
<name>A0A367ZJT3_9BACT</name>
<proteinExistence type="predicted"/>
<accession>A0A367ZJT3</accession>
<gene>
    <name evidence="2" type="ORF">OZSIB_1766</name>
</gene>
<organism evidence="2 3">
    <name type="scientific">Candidatus Ozemobacter sibiricus</name>
    <dbReference type="NCBI Taxonomy" id="2268124"/>
    <lineage>
        <taxon>Bacteria</taxon>
        <taxon>Candidatus Ozemobacteria</taxon>
        <taxon>Candidatus Ozemobacterales</taxon>
        <taxon>Candidatus Ozemobacteraceae</taxon>
        <taxon>Candidatus Ozemobacter</taxon>
    </lineage>
</organism>
<evidence type="ECO:0000313" key="2">
    <source>
        <dbReference type="EMBL" id="RCK78117.1"/>
    </source>
</evidence>
<dbReference type="AlphaFoldDB" id="A0A367ZJT3"/>
<protein>
    <submittedName>
        <fullName evidence="2">Uncharacterized protein</fullName>
    </submittedName>
</protein>
<sequence length="701" mass="77595">MRCLFPIRPSPPMAGRARHGIVSSIVVLVIVVLTILIVQFHHMSRQSQSATLGLEQREVAHQMVELGMEEAFTRLQRETLDGKSAGANWLIRREARPFPLPLPYASKKILDLCRSSQDPVIEADATIVMSDFRNVDSRGNKYYGSEGVGSVKLSVRLWITSAAKAKGRPPYAELIRMHDYKVVAVRTARDNGTERAVYAQNFPLDYALLVRKGFEEFNNTPFGRNLNNNQARLVIKQSGSPDTMGKVVIGGTGSDKFVFLNVHEKFWKEDGTGLVPKPSTPTFKVTFDDCLILFPKIKDMIDQKIDQIMTQLDQQSSSDLMPPPDRATIEQQIYQVLRQSLYGIFTFRHLPAVRDDYNGPDLQEERRIINLIAAREDGPGANIERGIELIGPDLDAFRTCPPDQLLEGDIRSRFLKRVDFHMDGTPNDKIDAAMIEDIKKKTSIYCVETTVDTGAGGALADRQKLVEGLRTLSSKYSKDFFSRLIASYPYKIGVTESTPPGFRTLNHRNLAGAAIPLETSGESGVQPFFHVNLRGKRMETSDLLEQVDIIDPDKGTINLNGYADVQGDVTIGQAGQTLKINGQGGIFSAKGSITINANLEKGSDEAFCVFFTRLGNITVNAERVEASLVALGGGTGRIIFTKPVTVKGAVVTEFLSLANWAAGQHTFIYDPILKSRNPSTDLYVVNLGLPITFQRLVDGRL</sequence>
<keyword evidence="1" id="KW-1133">Transmembrane helix</keyword>
<feature type="transmembrane region" description="Helical" evidence="1">
    <location>
        <begin position="21"/>
        <end position="40"/>
    </location>
</feature>
<evidence type="ECO:0000313" key="3">
    <source>
        <dbReference type="Proteomes" id="UP000252355"/>
    </source>
</evidence>
<dbReference type="Proteomes" id="UP000252355">
    <property type="component" value="Unassembled WGS sequence"/>
</dbReference>
<evidence type="ECO:0000256" key="1">
    <source>
        <dbReference type="SAM" id="Phobius"/>
    </source>
</evidence>